<dbReference type="AlphaFoldDB" id="A0AAE4GET8"/>
<gene>
    <name evidence="1" type="ORF">RJN63_29510</name>
</gene>
<dbReference type="EMBL" id="JAVRAA010000036">
    <property type="protein sequence ID" value="MDT0340998.1"/>
    <property type="molecule type" value="Genomic_DNA"/>
</dbReference>
<evidence type="ECO:0000313" key="1">
    <source>
        <dbReference type="EMBL" id="MDT0340998.1"/>
    </source>
</evidence>
<proteinExistence type="predicted"/>
<dbReference type="RefSeq" id="WP_310839208.1">
    <property type="nucleotide sequence ID" value="NZ_JAVLSM010000036.1"/>
</dbReference>
<dbReference type="Pfam" id="PF10134">
    <property type="entry name" value="RPA"/>
    <property type="match status" value="1"/>
</dbReference>
<comment type="caution">
    <text evidence="1">The sequence shown here is derived from an EMBL/GenBank/DDBJ whole genome shotgun (WGS) entry which is preliminary data.</text>
</comment>
<accession>A0AAE4GET8</accession>
<name>A0AAE4GET8_9BURK</name>
<dbReference type="InterPro" id="IPR018777">
    <property type="entry name" value="Replication_initiator_prot_A"/>
</dbReference>
<protein>
    <submittedName>
        <fullName evidence="1">Replication initiator protein A</fullName>
    </submittedName>
</protein>
<reference evidence="1" key="1">
    <citation type="submission" date="2023-02" db="EMBL/GenBank/DDBJ databases">
        <title>Description of Herbaspirillum huttiense subsp. nephrolepsisexaltata and Herbaspirillum huttiense subsp. lycopersicon.</title>
        <authorList>
            <person name="Poudel M."/>
            <person name="Sharma A."/>
            <person name="Goss E."/>
            <person name="Tapia J.H."/>
            <person name="Harmon C.M."/>
            <person name="Jones J.B."/>
        </authorList>
    </citation>
    <scope>NUCLEOTIDE SEQUENCE</scope>
    <source>
        <strain evidence="1">NC40101</strain>
    </source>
</reference>
<organism evidence="1">
    <name type="scientific">Herbaspirillum huttiense subsp. nephrolepidis</name>
    <dbReference type="NCBI Taxonomy" id="3075126"/>
    <lineage>
        <taxon>Bacteria</taxon>
        <taxon>Pseudomonadati</taxon>
        <taxon>Pseudomonadota</taxon>
        <taxon>Betaproteobacteria</taxon>
        <taxon>Burkholderiales</taxon>
        <taxon>Oxalobacteraceae</taxon>
        <taxon>Herbaspirillum</taxon>
    </lineage>
</organism>
<sequence length="368" mass="41644">MNDSRKRGPQRIGDTTGDLLSTIEAMREKHRQRVEAAALPGETFEQAEARVLRRDERTQASNVSTVSEQMERAKERGKALSLVRKPPKGDEQADFLVPNLYDVAGRDNRGVMDVAVFRLSKKDKRAGEMMRYELPDGYVEVSAGAHGMASVWDYDIVLMMVSHLTEGMNRYRDGKDAMPGRVFRPHVSDILKFARRGDGSRQVEEIEAALDRLRGTTIKTVRENGKFRTTEAEGLIARYRVLSRTDTKKIASVEIEAPEWIYREVVEGKKPDVLTVHPDYFLIDPGIGRFLYRLARRVAGETDAKWSFQTIYERSGSTGSFKKFCQNLRKVITANDLPEYDLREEAGQSGAQLIMTKRDAIPMLPPGT</sequence>